<dbReference type="AlphaFoldDB" id="A0A2I1NCD6"/>
<dbReference type="RefSeq" id="WP_018712338.1">
    <property type="nucleotide sequence ID" value="NZ_BQNW01000001.1"/>
</dbReference>
<evidence type="ECO:0000313" key="3">
    <source>
        <dbReference type="EMBL" id="QKF83940.1"/>
    </source>
</evidence>
<reference evidence="1" key="3">
    <citation type="submission" date="2022-12" db="EMBL/GenBank/DDBJ databases">
        <title>Species Delineation and Comparative Genomics within the Campylobacter ureolyticus Complex.</title>
        <authorList>
            <person name="Maki J."/>
            <person name="Howard M."/>
            <person name="Connelly S."/>
            <person name="Hardy D.J."/>
            <person name="Cameron A."/>
        </authorList>
    </citation>
    <scope>NUCLEOTIDE SEQUENCE</scope>
    <source>
        <strain evidence="1">URMC_786</strain>
    </source>
</reference>
<dbReference type="GeneID" id="77175328"/>
<evidence type="ECO:0000313" key="5">
    <source>
        <dbReference type="Proteomes" id="UP000509722"/>
    </source>
</evidence>
<protein>
    <submittedName>
        <fullName evidence="2">Uncharacterized protein</fullName>
    </submittedName>
</protein>
<reference evidence="3 5" key="2">
    <citation type="submission" date="2020-05" db="EMBL/GenBank/DDBJ databases">
        <title>Complete genome sequencing of Campylobacter and Arcobacter type strains.</title>
        <authorList>
            <person name="Miller W.G."/>
            <person name="Yee E."/>
        </authorList>
    </citation>
    <scope>NUCLEOTIDE SEQUENCE [LARGE SCALE GENOMIC DNA]</scope>
    <source>
        <strain evidence="3 5">LMG 6451</strain>
    </source>
</reference>
<dbReference type="OrthoDB" id="5357650at2"/>
<gene>
    <name evidence="3" type="ORF">CURT_0418</name>
    <name evidence="2" type="ORF">CYJ41_00820</name>
    <name evidence="1" type="ORF">O6B92_01885</name>
</gene>
<evidence type="ECO:0000313" key="2">
    <source>
        <dbReference type="EMBL" id="PKZ30015.1"/>
    </source>
</evidence>
<dbReference type="EMBL" id="PKHU01000001">
    <property type="protein sequence ID" value="PKZ30015.1"/>
    <property type="molecule type" value="Genomic_DNA"/>
</dbReference>
<dbReference type="EMBL" id="JAPXGP010000001">
    <property type="protein sequence ID" value="MCZ6161101.1"/>
    <property type="molecule type" value="Genomic_DNA"/>
</dbReference>
<reference evidence="2 4" key="1">
    <citation type="submission" date="2017-12" db="EMBL/GenBank/DDBJ databases">
        <title>Phylogenetic diversity of female urinary microbiome.</title>
        <authorList>
            <person name="Thomas-White K."/>
            <person name="Wolfe A.J."/>
        </authorList>
    </citation>
    <scope>NUCLEOTIDE SEQUENCE [LARGE SCALE GENOMIC DNA]</scope>
    <source>
        <strain evidence="2 4">UMB0112</strain>
    </source>
</reference>
<proteinExistence type="predicted"/>
<organism evidence="2 4">
    <name type="scientific">Campylobacter ureolyticus</name>
    <dbReference type="NCBI Taxonomy" id="827"/>
    <lineage>
        <taxon>Bacteria</taxon>
        <taxon>Pseudomonadati</taxon>
        <taxon>Campylobacterota</taxon>
        <taxon>Epsilonproteobacteria</taxon>
        <taxon>Campylobacterales</taxon>
        <taxon>Campylobacteraceae</taxon>
        <taxon>Campylobacter</taxon>
    </lineage>
</organism>
<name>A0A2I1NCD6_9BACT</name>
<dbReference type="EMBL" id="CP053832">
    <property type="protein sequence ID" value="QKF83940.1"/>
    <property type="molecule type" value="Genomic_DNA"/>
</dbReference>
<dbReference type="Proteomes" id="UP000509722">
    <property type="component" value="Chromosome"/>
</dbReference>
<accession>A0A2I1NCD6</accession>
<dbReference type="Proteomes" id="UP000234639">
    <property type="component" value="Unassembled WGS sequence"/>
</dbReference>
<dbReference type="Proteomes" id="UP001075461">
    <property type="component" value="Unassembled WGS sequence"/>
</dbReference>
<evidence type="ECO:0000313" key="1">
    <source>
        <dbReference type="EMBL" id="MCZ6161101.1"/>
    </source>
</evidence>
<sequence>MKITSEMILKIMSYCSLIHHINGRLRVRINPSIKKELENFSKDEIANFSESFKSSIENFAGIKNIKLNKTVASLTIEYDKDIIPKSFWDNVLNGKDLDIAANKFNQLLKDAA</sequence>
<evidence type="ECO:0000313" key="4">
    <source>
        <dbReference type="Proteomes" id="UP000234639"/>
    </source>
</evidence>